<evidence type="ECO:0000313" key="3">
    <source>
        <dbReference type="Proteomes" id="UP001164693"/>
    </source>
</evidence>
<evidence type="ECO:0000313" key="2">
    <source>
        <dbReference type="EMBL" id="WAX56632.1"/>
    </source>
</evidence>
<evidence type="ECO:0000256" key="1">
    <source>
        <dbReference type="SAM" id="Phobius"/>
    </source>
</evidence>
<organism evidence="2 3">
    <name type="scientific">Jatrophihabitans cynanchi</name>
    <dbReference type="NCBI Taxonomy" id="2944128"/>
    <lineage>
        <taxon>Bacteria</taxon>
        <taxon>Bacillati</taxon>
        <taxon>Actinomycetota</taxon>
        <taxon>Actinomycetes</taxon>
        <taxon>Jatrophihabitantales</taxon>
        <taxon>Jatrophihabitantaceae</taxon>
        <taxon>Jatrophihabitans</taxon>
    </lineage>
</organism>
<accession>A0ABY7JZ70</accession>
<dbReference type="RefSeq" id="WP_269443165.1">
    <property type="nucleotide sequence ID" value="NZ_CP097463.1"/>
</dbReference>
<keyword evidence="1" id="KW-1133">Transmembrane helix</keyword>
<dbReference type="EMBL" id="CP097463">
    <property type="protein sequence ID" value="WAX56632.1"/>
    <property type="molecule type" value="Genomic_DNA"/>
</dbReference>
<sequence length="76" mass="8567">MTNESGRPEVPLANKLIAGVLLAAGIVVPLLVWTYAKEKPRLWGFPFFFWYQLLWVLIAGACTFGAYLLIERGGRR</sequence>
<feature type="transmembrane region" description="Helical" evidence="1">
    <location>
        <begin position="12"/>
        <end position="36"/>
    </location>
</feature>
<reference evidence="2" key="1">
    <citation type="submission" date="2022-05" db="EMBL/GenBank/DDBJ databases">
        <title>Jatrophihabitans sp. SB3-54 whole genome sequence.</title>
        <authorList>
            <person name="Suh M.K."/>
            <person name="Eom M.K."/>
            <person name="Kim J.S."/>
            <person name="Kim H.S."/>
            <person name="Do H.E."/>
            <person name="Shin Y.K."/>
            <person name="Lee J.-S."/>
        </authorList>
    </citation>
    <scope>NUCLEOTIDE SEQUENCE</scope>
    <source>
        <strain evidence="2">SB3-54</strain>
    </source>
</reference>
<dbReference type="Proteomes" id="UP001164693">
    <property type="component" value="Chromosome"/>
</dbReference>
<dbReference type="Pfam" id="PF11755">
    <property type="entry name" value="DUF3311"/>
    <property type="match status" value="1"/>
</dbReference>
<gene>
    <name evidence="2" type="ORF">M6B22_19195</name>
</gene>
<name>A0ABY7JZ70_9ACTN</name>
<protein>
    <submittedName>
        <fullName evidence="2">DUF3311 domain-containing protein</fullName>
    </submittedName>
</protein>
<keyword evidence="1" id="KW-0812">Transmembrane</keyword>
<dbReference type="InterPro" id="IPR021741">
    <property type="entry name" value="DUF3311"/>
</dbReference>
<proteinExistence type="predicted"/>
<feature type="transmembrane region" description="Helical" evidence="1">
    <location>
        <begin position="48"/>
        <end position="70"/>
    </location>
</feature>
<keyword evidence="3" id="KW-1185">Reference proteome</keyword>
<keyword evidence="1" id="KW-0472">Membrane</keyword>